<organism evidence="2">
    <name type="scientific">Hexamita inflata</name>
    <dbReference type="NCBI Taxonomy" id="28002"/>
    <lineage>
        <taxon>Eukaryota</taxon>
        <taxon>Metamonada</taxon>
        <taxon>Diplomonadida</taxon>
        <taxon>Hexamitidae</taxon>
        <taxon>Hexamitinae</taxon>
        <taxon>Hexamita</taxon>
    </lineage>
</organism>
<evidence type="ECO:0000313" key="3">
    <source>
        <dbReference type="EMBL" id="CAL6036012.1"/>
    </source>
</evidence>
<dbReference type="EMBL" id="CATOUU010001035">
    <property type="protein sequence ID" value="CAI9968416.1"/>
    <property type="molecule type" value="Genomic_DNA"/>
</dbReference>
<dbReference type="AlphaFoldDB" id="A0AA86QYF3"/>
<reference evidence="2" key="1">
    <citation type="submission" date="2023-06" db="EMBL/GenBank/DDBJ databases">
        <authorList>
            <person name="Kurt Z."/>
        </authorList>
    </citation>
    <scope>NUCLEOTIDE SEQUENCE</scope>
</reference>
<protein>
    <submittedName>
        <fullName evidence="3">Hypothetical_protein</fullName>
    </submittedName>
</protein>
<proteinExistence type="predicted"/>
<dbReference type="Proteomes" id="UP001642409">
    <property type="component" value="Unassembled WGS sequence"/>
</dbReference>
<evidence type="ECO:0000313" key="5">
    <source>
        <dbReference type="Proteomes" id="UP001642409"/>
    </source>
</evidence>
<gene>
    <name evidence="1" type="ORF">HINF_LOCUS23642</name>
    <name evidence="3" type="ORF">HINF_LOCUS36209</name>
    <name evidence="4" type="ORF">HINF_LOCUS39445</name>
    <name evidence="2" type="ORF">HINF_LOCUS56061</name>
</gene>
<evidence type="ECO:0000313" key="2">
    <source>
        <dbReference type="EMBL" id="CAI9968416.1"/>
    </source>
</evidence>
<reference evidence="3 5" key="2">
    <citation type="submission" date="2024-07" db="EMBL/GenBank/DDBJ databases">
        <authorList>
            <person name="Akdeniz Z."/>
        </authorList>
    </citation>
    <scope>NUCLEOTIDE SEQUENCE [LARGE SCALE GENOMIC DNA]</scope>
</reference>
<dbReference type="EMBL" id="CAXDID020000132">
    <property type="protein sequence ID" value="CAL6036012.1"/>
    <property type="molecule type" value="Genomic_DNA"/>
</dbReference>
<evidence type="ECO:0000313" key="4">
    <source>
        <dbReference type="EMBL" id="CAL6042124.1"/>
    </source>
</evidence>
<dbReference type="EMBL" id="CATOUU010000627">
    <property type="protein sequence ID" value="CAI9935997.1"/>
    <property type="molecule type" value="Genomic_DNA"/>
</dbReference>
<dbReference type="EMBL" id="CAXDID020000152">
    <property type="protein sequence ID" value="CAL6042124.1"/>
    <property type="molecule type" value="Genomic_DNA"/>
</dbReference>
<evidence type="ECO:0000313" key="1">
    <source>
        <dbReference type="EMBL" id="CAI9935997.1"/>
    </source>
</evidence>
<comment type="caution">
    <text evidence="2">The sequence shown here is derived from an EMBL/GenBank/DDBJ whole genome shotgun (WGS) entry which is preliminary data.</text>
</comment>
<name>A0AA86QYF3_9EUKA</name>
<keyword evidence="5" id="KW-1185">Reference proteome</keyword>
<accession>A0AA86QYF3</accession>
<sequence length="124" mass="14677">MPQLFTLNKLVPQQLQQISVMRYSMDSTRSETSSFQQQLSQTTQSSVGQFQSIINNMQQEKMKQQLFIKQIYSDFKSKIDSTQFEIAIQYKRIDYLTSCGIKNKEILNKLQNNYNVIEKRVKFM</sequence>